<name>A0A1D8IPU7_9GAMM</name>
<keyword evidence="3" id="KW-1006">Bacterial flagellum protein export</keyword>
<evidence type="ECO:0000256" key="2">
    <source>
        <dbReference type="ARBA" id="ARBA00021622"/>
    </source>
</evidence>
<dbReference type="RefSeq" id="WP_070078806.1">
    <property type="nucleotide sequence ID" value="NZ_CP017415.1"/>
</dbReference>
<evidence type="ECO:0000256" key="3">
    <source>
        <dbReference type="ARBA" id="ARBA00023225"/>
    </source>
</evidence>
<evidence type="ECO:0000256" key="4">
    <source>
        <dbReference type="ARBA" id="ARBA00025078"/>
    </source>
</evidence>
<dbReference type="PANTHER" id="PTHR30531">
    <property type="entry name" value="FLAGELLAR BIOSYNTHETIC PROTEIN FLHB"/>
    <property type="match status" value="1"/>
</dbReference>
<sequence>MTKKPLPPTTLHRLAIALKYNGEGAPRITAKGRGEVGERIIELARAHQVPLRNDAELCQVLAQVPLGEEIPEALYVAVAEVLAFAYRLNGLALHELQPDVEPSDVQPGSDAS</sequence>
<dbReference type="Gene3D" id="3.40.1690.10">
    <property type="entry name" value="secretion proteins EscU"/>
    <property type="match status" value="1"/>
</dbReference>
<dbReference type="AlphaFoldDB" id="A0A1D8IPU7"/>
<keyword evidence="6" id="KW-1185">Reference proteome</keyword>
<comment type="function">
    <text evidence="4">Required for formation of the rod structure in the basal body of the flagellar apparatus. Together with FliI and FliH, may constitute the export apparatus of flagellin.</text>
</comment>
<dbReference type="GO" id="GO:0005886">
    <property type="term" value="C:plasma membrane"/>
    <property type="evidence" value="ECO:0007669"/>
    <property type="project" value="TreeGrafter"/>
</dbReference>
<protein>
    <recommendedName>
        <fullName evidence="2">Flagellar biosynthetic protein FlhB</fullName>
    </recommendedName>
</protein>
<accession>A0A1D8IPU7</accession>
<dbReference type="Pfam" id="PF01312">
    <property type="entry name" value="Bac_export_2"/>
    <property type="match status" value="1"/>
</dbReference>
<dbReference type="Proteomes" id="UP000095401">
    <property type="component" value="Chromosome"/>
</dbReference>
<proteinExistence type="inferred from homology"/>
<dbReference type="SUPFAM" id="SSF160544">
    <property type="entry name" value="EscU C-terminal domain-like"/>
    <property type="match status" value="1"/>
</dbReference>
<comment type="similarity">
    <text evidence="1">Belongs to the type III secretion exporter family.</text>
</comment>
<keyword evidence="3" id="KW-0813">Transport</keyword>
<dbReference type="PANTHER" id="PTHR30531:SF12">
    <property type="entry name" value="FLAGELLAR BIOSYNTHETIC PROTEIN FLHB"/>
    <property type="match status" value="1"/>
</dbReference>
<gene>
    <name evidence="5" type="ORF">BI364_11195</name>
</gene>
<organism evidence="5 6">
    <name type="scientific">Acidihalobacter yilgarnensis</name>
    <dbReference type="NCBI Taxonomy" id="2819280"/>
    <lineage>
        <taxon>Bacteria</taxon>
        <taxon>Pseudomonadati</taxon>
        <taxon>Pseudomonadota</taxon>
        <taxon>Gammaproteobacteria</taxon>
        <taxon>Chromatiales</taxon>
        <taxon>Ectothiorhodospiraceae</taxon>
        <taxon>Acidihalobacter</taxon>
    </lineage>
</organism>
<dbReference type="EMBL" id="CP017415">
    <property type="protein sequence ID" value="AOU98445.1"/>
    <property type="molecule type" value="Genomic_DNA"/>
</dbReference>
<dbReference type="InterPro" id="IPR006135">
    <property type="entry name" value="T3SS_substrate_exporter"/>
</dbReference>
<evidence type="ECO:0000313" key="6">
    <source>
        <dbReference type="Proteomes" id="UP000095401"/>
    </source>
</evidence>
<dbReference type="InterPro" id="IPR029025">
    <property type="entry name" value="T3SS_substrate_exporter_C"/>
</dbReference>
<reference evidence="6" key="1">
    <citation type="submission" date="2016-09" db="EMBL/GenBank/DDBJ databases">
        <title>Acidihalobacter prosperus F5.</title>
        <authorList>
            <person name="Khaleque H.N."/>
            <person name="Ramsay J.P."/>
            <person name="Kaksonen A.H."/>
            <person name="Boxall N.J."/>
            <person name="Watkin E.L.J."/>
        </authorList>
    </citation>
    <scope>NUCLEOTIDE SEQUENCE [LARGE SCALE GENOMIC DNA]</scope>
    <source>
        <strain evidence="6">F5</strain>
    </source>
</reference>
<evidence type="ECO:0000256" key="1">
    <source>
        <dbReference type="ARBA" id="ARBA00010690"/>
    </source>
</evidence>
<keyword evidence="3" id="KW-0653">Protein transport</keyword>
<evidence type="ECO:0000313" key="5">
    <source>
        <dbReference type="EMBL" id="AOU98445.1"/>
    </source>
</evidence>
<dbReference type="GO" id="GO:0009306">
    <property type="term" value="P:protein secretion"/>
    <property type="evidence" value="ECO:0007669"/>
    <property type="project" value="InterPro"/>
</dbReference>
<dbReference type="KEGG" id="aprs:BI364_11195"/>